<gene>
    <name evidence="1" type="ORF">ANN_26322</name>
</gene>
<comment type="caution">
    <text evidence="1">The sequence shown here is derived from an EMBL/GenBank/DDBJ whole genome shotgun (WGS) entry which is preliminary data.</text>
</comment>
<dbReference type="EMBL" id="JAJSOF020000036">
    <property type="protein sequence ID" value="KAJ4429318.1"/>
    <property type="molecule type" value="Genomic_DNA"/>
</dbReference>
<name>A0ABQ8S5W4_PERAM</name>
<organism evidence="1 2">
    <name type="scientific">Periplaneta americana</name>
    <name type="common">American cockroach</name>
    <name type="synonym">Blatta americana</name>
    <dbReference type="NCBI Taxonomy" id="6978"/>
    <lineage>
        <taxon>Eukaryota</taxon>
        <taxon>Metazoa</taxon>
        <taxon>Ecdysozoa</taxon>
        <taxon>Arthropoda</taxon>
        <taxon>Hexapoda</taxon>
        <taxon>Insecta</taxon>
        <taxon>Pterygota</taxon>
        <taxon>Neoptera</taxon>
        <taxon>Polyneoptera</taxon>
        <taxon>Dictyoptera</taxon>
        <taxon>Blattodea</taxon>
        <taxon>Blattoidea</taxon>
        <taxon>Blattidae</taxon>
        <taxon>Blattinae</taxon>
        <taxon>Periplaneta</taxon>
    </lineage>
</organism>
<dbReference type="Proteomes" id="UP001148838">
    <property type="component" value="Unassembled WGS sequence"/>
</dbReference>
<accession>A0ABQ8S5W4</accession>
<evidence type="ECO:0000313" key="1">
    <source>
        <dbReference type="EMBL" id="KAJ4429318.1"/>
    </source>
</evidence>
<keyword evidence="2" id="KW-1185">Reference proteome</keyword>
<protein>
    <submittedName>
        <fullName evidence="1">Uncharacterized protein</fullName>
    </submittedName>
</protein>
<proteinExistence type="predicted"/>
<reference evidence="1 2" key="1">
    <citation type="journal article" date="2022" name="Allergy">
        <title>Genome assembly and annotation of Periplaneta americana reveal a comprehensive cockroach allergen profile.</title>
        <authorList>
            <person name="Wang L."/>
            <person name="Xiong Q."/>
            <person name="Saelim N."/>
            <person name="Wang L."/>
            <person name="Nong W."/>
            <person name="Wan A.T."/>
            <person name="Shi M."/>
            <person name="Liu X."/>
            <person name="Cao Q."/>
            <person name="Hui J.H.L."/>
            <person name="Sookrung N."/>
            <person name="Leung T.F."/>
            <person name="Tungtrongchitr A."/>
            <person name="Tsui S.K.W."/>
        </authorList>
    </citation>
    <scope>NUCLEOTIDE SEQUENCE [LARGE SCALE GENOMIC DNA]</scope>
    <source>
        <strain evidence="1">PWHHKU_190912</strain>
    </source>
</reference>
<evidence type="ECO:0000313" key="2">
    <source>
        <dbReference type="Proteomes" id="UP001148838"/>
    </source>
</evidence>
<sequence length="267" mass="29912">MNPGSSTDSYPAFAHIGLRENPEKTSTRFWPLELNYEAHPENNDDDDNGDVDYGNASAVRERGQCKKDEIAEIVHNMLKVGVLNSEFIMPKTKINIEVKLKQYVSQYGEKVFSTDGTVLYCQLCSVKVAAEKKFTVEQHVNRDKQSVDFNVFSRKKISSSYFWGTLLENGALDMPCACMSQSCRGSAKSVSDGRPTYQQCKERVCEGTVKRASFKAMAPGVPMPPAPILTRWGTWIEACVYYSEYFKCVKEVVDSFDSGDAVSIRIA</sequence>